<name>A0A9X5BK76_9FIRM</name>
<dbReference type="EMBL" id="QZDT01000074">
    <property type="protein sequence ID" value="NBJ95249.1"/>
    <property type="molecule type" value="Genomic_DNA"/>
</dbReference>
<protein>
    <submittedName>
        <fullName evidence="1">Uncharacterized protein</fullName>
    </submittedName>
</protein>
<organism evidence="1 2">
    <name type="scientific">Parablautia muri</name>
    <dbReference type="NCBI Taxonomy" id="2320879"/>
    <lineage>
        <taxon>Bacteria</taxon>
        <taxon>Bacillati</taxon>
        <taxon>Bacillota</taxon>
        <taxon>Clostridia</taxon>
        <taxon>Lachnospirales</taxon>
        <taxon>Lachnospiraceae</taxon>
        <taxon>Parablautia</taxon>
    </lineage>
</organism>
<evidence type="ECO:0000313" key="2">
    <source>
        <dbReference type="Proteomes" id="UP001154420"/>
    </source>
</evidence>
<sequence length="95" mass="10788">MEQLSKEDKHENAKDLVESWQNVYKQAVLNSNPSEPMVRDLILKAFKCGEKGIAGCIDENQIIWAIAYSSAFSNSIIKNIKLYSTSRRKKKKGLV</sequence>
<proteinExistence type="predicted"/>
<gene>
    <name evidence="1" type="ORF">D5281_22560</name>
</gene>
<comment type="caution">
    <text evidence="1">The sequence shown here is derived from an EMBL/GenBank/DDBJ whole genome shotgun (WGS) entry which is preliminary data.</text>
</comment>
<evidence type="ECO:0000313" key="1">
    <source>
        <dbReference type="EMBL" id="NBJ95249.1"/>
    </source>
</evidence>
<accession>A0A9X5BK76</accession>
<keyword evidence="2" id="KW-1185">Reference proteome</keyword>
<reference evidence="1" key="1">
    <citation type="submission" date="2018-09" db="EMBL/GenBank/DDBJ databases">
        <title>Murine metabolic-syndrome-specific gut microbial biobank.</title>
        <authorList>
            <person name="Liu C."/>
        </authorList>
    </citation>
    <scope>NUCLEOTIDE SEQUENCE</scope>
    <source>
        <strain evidence="1">D42-62</strain>
    </source>
</reference>
<dbReference type="AlphaFoldDB" id="A0A9X5BK76"/>
<dbReference type="Proteomes" id="UP001154420">
    <property type="component" value="Unassembled WGS sequence"/>
</dbReference>